<dbReference type="AlphaFoldDB" id="A0A8S1LYN5"/>
<organism evidence="2 3">
    <name type="scientific">Paramecium primaurelia</name>
    <dbReference type="NCBI Taxonomy" id="5886"/>
    <lineage>
        <taxon>Eukaryota</taxon>
        <taxon>Sar</taxon>
        <taxon>Alveolata</taxon>
        <taxon>Ciliophora</taxon>
        <taxon>Intramacronucleata</taxon>
        <taxon>Oligohymenophorea</taxon>
        <taxon>Peniculida</taxon>
        <taxon>Parameciidae</taxon>
        <taxon>Paramecium</taxon>
    </lineage>
</organism>
<dbReference type="EMBL" id="CAJJDM010000049">
    <property type="protein sequence ID" value="CAD8072637.1"/>
    <property type="molecule type" value="Genomic_DNA"/>
</dbReference>
<evidence type="ECO:0008006" key="4">
    <source>
        <dbReference type="Google" id="ProtNLM"/>
    </source>
</evidence>
<dbReference type="CDD" id="cd00161">
    <property type="entry name" value="beta-trefoil_Ricin-like"/>
    <property type="match status" value="1"/>
</dbReference>
<keyword evidence="1" id="KW-0732">Signal</keyword>
<keyword evidence="3" id="KW-1185">Reference proteome</keyword>
<protein>
    <recommendedName>
        <fullName evidence="4">Transmembrane protein</fullName>
    </recommendedName>
</protein>
<feature type="signal peptide" evidence="1">
    <location>
        <begin position="1"/>
        <end position="22"/>
    </location>
</feature>
<gene>
    <name evidence="2" type="ORF">PPRIM_AZ9-3.1.T0490228</name>
</gene>
<sequence length="180" mass="21312">MFVQISSILLYLLFIHIPKSFGDALSKQNNICGPLDQPSKVFNFDELKLYQIKNKKGTLCFSSFLRLNEQTNQNNDCLFKFKHIEHGYYTIQIFSTDLYIGIDQKSLDDNQFLNQFSLPIDTLMQFKFLHVRDGWYEVLVRRTSSIWSFSNNYSNDATVFQTQWRIQGINQLFRAEQYDD</sequence>
<evidence type="ECO:0000256" key="1">
    <source>
        <dbReference type="SAM" id="SignalP"/>
    </source>
</evidence>
<evidence type="ECO:0000313" key="2">
    <source>
        <dbReference type="EMBL" id="CAD8072637.1"/>
    </source>
</evidence>
<proteinExistence type="predicted"/>
<name>A0A8S1LYN5_PARPR</name>
<feature type="chain" id="PRO_5035785195" description="Transmembrane protein" evidence="1">
    <location>
        <begin position="23"/>
        <end position="180"/>
    </location>
</feature>
<evidence type="ECO:0000313" key="3">
    <source>
        <dbReference type="Proteomes" id="UP000688137"/>
    </source>
</evidence>
<comment type="caution">
    <text evidence="2">The sequence shown here is derived from an EMBL/GenBank/DDBJ whole genome shotgun (WGS) entry which is preliminary data.</text>
</comment>
<dbReference type="Proteomes" id="UP000688137">
    <property type="component" value="Unassembled WGS sequence"/>
</dbReference>
<reference evidence="2" key="1">
    <citation type="submission" date="2021-01" db="EMBL/GenBank/DDBJ databases">
        <authorList>
            <consortium name="Genoscope - CEA"/>
            <person name="William W."/>
        </authorList>
    </citation>
    <scope>NUCLEOTIDE SEQUENCE</scope>
</reference>
<accession>A0A8S1LYN5</accession>